<sequence length="133" mass="15570">MLWLIIGFFLWNLVFDPTIHRDAFIFIAGLGVIWFLLLGLVYHYFGLTVEYFVVSNHIFFWKRHVYPLSDIKEIVFEGNGKGPNSLRLIAGDYKTKIYGASTLKDNTWLKLKEELEKMEVPVRNETILESIKV</sequence>
<keyword evidence="1" id="KW-1133">Transmembrane helix</keyword>
<evidence type="ECO:0008006" key="4">
    <source>
        <dbReference type="Google" id="ProtNLM"/>
    </source>
</evidence>
<reference evidence="3" key="1">
    <citation type="journal article" date="2019" name="Int. J. Syst. Evol. Microbiol.">
        <title>The Global Catalogue of Microorganisms (GCM) 10K type strain sequencing project: providing services to taxonomists for standard genome sequencing and annotation.</title>
        <authorList>
            <consortium name="The Broad Institute Genomics Platform"/>
            <consortium name="The Broad Institute Genome Sequencing Center for Infectious Disease"/>
            <person name="Wu L."/>
            <person name="Ma J."/>
        </authorList>
    </citation>
    <scope>NUCLEOTIDE SEQUENCE [LARGE SCALE GENOMIC DNA]</scope>
    <source>
        <strain evidence="3">CECT 7706</strain>
    </source>
</reference>
<evidence type="ECO:0000313" key="3">
    <source>
        <dbReference type="Proteomes" id="UP001236663"/>
    </source>
</evidence>
<keyword evidence="1" id="KW-0812">Transmembrane</keyword>
<dbReference type="Proteomes" id="UP001236663">
    <property type="component" value="Unassembled WGS sequence"/>
</dbReference>
<keyword evidence="1" id="KW-0472">Membrane</keyword>
<protein>
    <recommendedName>
        <fullName evidence="4">PH domain-containing protein</fullName>
    </recommendedName>
</protein>
<dbReference type="EMBL" id="JAUFQS010000001">
    <property type="protein sequence ID" value="MDN3686274.1"/>
    <property type="molecule type" value="Genomic_DNA"/>
</dbReference>
<dbReference type="RefSeq" id="WP_205602084.1">
    <property type="nucleotide sequence ID" value="NZ_JAUFQS010000001.1"/>
</dbReference>
<accession>A0ABT8C0H9</accession>
<proteinExistence type="predicted"/>
<gene>
    <name evidence="2" type="ORF">QWZ15_00410</name>
</gene>
<evidence type="ECO:0000313" key="2">
    <source>
        <dbReference type="EMBL" id="MDN3686274.1"/>
    </source>
</evidence>
<evidence type="ECO:0000256" key="1">
    <source>
        <dbReference type="SAM" id="Phobius"/>
    </source>
</evidence>
<comment type="caution">
    <text evidence="2">The sequence shown here is derived from an EMBL/GenBank/DDBJ whole genome shotgun (WGS) entry which is preliminary data.</text>
</comment>
<feature type="transmembrane region" description="Helical" evidence="1">
    <location>
        <begin position="25"/>
        <end position="45"/>
    </location>
</feature>
<keyword evidence="3" id="KW-1185">Reference proteome</keyword>
<name>A0ABT8C0H9_9BACT</name>
<organism evidence="2 3">
    <name type="scientific">Cyclobacterium jeungdonense</name>
    <dbReference type="NCBI Taxonomy" id="708087"/>
    <lineage>
        <taxon>Bacteria</taxon>
        <taxon>Pseudomonadati</taxon>
        <taxon>Bacteroidota</taxon>
        <taxon>Cytophagia</taxon>
        <taxon>Cytophagales</taxon>
        <taxon>Cyclobacteriaceae</taxon>
        <taxon>Cyclobacterium</taxon>
    </lineage>
</organism>